<dbReference type="Pfam" id="PF02201">
    <property type="entry name" value="SWIB"/>
    <property type="match status" value="1"/>
</dbReference>
<dbReference type="Pfam" id="PF08766">
    <property type="entry name" value="DEK_C"/>
    <property type="match status" value="1"/>
</dbReference>
<dbReference type="InterPro" id="IPR019835">
    <property type="entry name" value="SWIB_domain"/>
</dbReference>
<dbReference type="InterPro" id="IPR003121">
    <property type="entry name" value="SWIB_MDM2_domain"/>
</dbReference>
<gene>
    <name evidence="3" type="ORF">INT47_001497</name>
</gene>
<dbReference type="PROSITE" id="PS51925">
    <property type="entry name" value="SWIB_MDM2"/>
    <property type="match status" value="1"/>
</dbReference>
<dbReference type="OrthoDB" id="10251073at2759"/>
<protein>
    <recommendedName>
        <fullName evidence="5">DM2 domain-containing protein</fullName>
    </recommendedName>
</protein>
<dbReference type="CDD" id="cd10567">
    <property type="entry name" value="SWIB-MDM2_like"/>
    <property type="match status" value="1"/>
</dbReference>
<reference evidence="3" key="1">
    <citation type="submission" date="2020-12" db="EMBL/GenBank/DDBJ databases">
        <title>Metabolic potential, ecology and presence of endohyphal bacteria is reflected in genomic diversity of Mucoromycotina.</title>
        <authorList>
            <person name="Muszewska A."/>
            <person name="Okrasinska A."/>
            <person name="Steczkiewicz K."/>
            <person name="Drgas O."/>
            <person name="Orlowska M."/>
            <person name="Perlinska-Lenart U."/>
            <person name="Aleksandrzak-Piekarczyk T."/>
            <person name="Szatraj K."/>
            <person name="Zielenkiewicz U."/>
            <person name="Pilsyk S."/>
            <person name="Malc E."/>
            <person name="Mieczkowski P."/>
            <person name="Kruszewska J.S."/>
            <person name="Biernat P."/>
            <person name="Pawlowska J."/>
        </authorList>
    </citation>
    <scope>NUCLEOTIDE SEQUENCE</scope>
    <source>
        <strain evidence="3">WA0000017839</strain>
    </source>
</reference>
<keyword evidence="4" id="KW-1185">Reference proteome</keyword>
<dbReference type="SMART" id="SM00151">
    <property type="entry name" value="SWIB"/>
    <property type="match status" value="1"/>
</dbReference>
<dbReference type="Gene3D" id="1.10.245.10">
    <property type="entry name" value="SWIB/MDM2 domain"/>
    <property type="match status" value="1"/>
</dbReference>
<evidence type="ECO:0000259" key="1">
    <source>
        <dbReference type="PROSITE" id="PS51925"/>
    </source>
</evidence>
<feature type="domain" description="DM2" evidence="1">
    <location>
        <begin position="125"/>
        <end position="202"/>
    </location>
</feature>
<dbReference type="Gene3D" id="1.10.10.60">
    <property type="entry name" value="Homeodomain-like"/>
    <property type="match status" value="1"/>
</dbReference>
<evidence type="ECO:0000313" key="4">
    <source>
        <dbReference type="Proteomes" id="UP000603453"/>
    </source>
</evidence>
<accession>A0A8H7R167</accession>
<dbReference type="InterPro" id="IPR036885">
    <property type="entry name" value="SWIB_MDM2_dom_sf"/>
</dbReference>
<dbReference type="PANTHER" id="PTHR13844">
    <property type="entry name" value="SWI/SNF-RELATED MATRIX-ASSOCIATED ACTIN-DEPENDENT REGULATOR OF CHROMATIN SUBFAMILY D"/>
    <property type="match status" value="1"/>
</dbReference>
<evidence type="ECO:0008006" key="5">
    <source>
        <dbReference type="Google" id="ProtNLM"/>
    </source>
</evidence>
<sequence>MAQQYKSKIEDILKKSDLSCITTKSVRRELESQAGVSLTPIKKEVNKLIEETFLDFQEAQTVKDESVAIKQTAKQKADMVVAKKVIPKAPGNKVTKKVSSTTTTVTKTTKKKPVLTEEEKKQKALNQTVYKIIPPLSDIIGTEVCSRFRTVKKIWSYIRKHNLQVPTDKRKINCDENLKKLTGLDQVTGFSINKYTQKCFVPIPKEDQPKYKQIFKEQEEALDEDSS</sequence>
<evidence type="ECO:0000313" key="3">
    <source>
        <dbReference type="EMBL" id="KAG2201448.1"/>
    </source>
</evidence>
<proteinExistence type="predicted"/>
<dbReference type="PROSITE" id="PS51998">
    <property type="entry name" value="DEK_C"/>
    <property type="match status" value="1"/>
</dbReference>
<dbReference type="Proteomes" id="UP000603453">
    <property type="component" value="Unassembled WGS sequence"/>
</dbReference>
<dbReference type="SUPFAM" id="SSF47592">
    <property type="entry name" value="SWIB/MDM2 domain"/>
    <property type="match status" value="1"/>
</dbReference>
<comment type="caution">
    <text evidence="3">The sequence shown here is derived from an EMBL/GenBank/DDBJ whole genome shotgun (WGS) entry which is preliminary data.</text>
</comment>
<feature type="domain" description="DEK-C" evidence="2">
    <location>
        <begin position="1"/>
        <end position="54"/>
    </location>
</feature>
<dbReference type="SUPFAM" id="SSF109715">
    <property type="entry name" value="DEK C-terminal domain"/>
    <property type="match status" value="1"/>
</dbReference>
<dbReference type="InterPro" id="IPR014876">
    <property type="entry name" value="DEK_C"/>
</dbReference>
<dbReference type="EMBL" id="JAEPRD010000071">
    <property type="protein sequence ID" value="KAG2201448.1"/>
    <property type="molecule type" value="Genomic_DNA"/>
</dbReference>
<organism evidence="3 4">
    <name type="scientific">Mucor saturninus</name>
    <dbReference type="NCBI Taxonomy" id="64648"/>
    <lineage>
        <taxon>Eukaryota</taxon>
        <taxon>Fungi</taxon>
        <taxon>Fungi incertae sedis</taxon>
        <taxon>Mucoromycota</taxon>
        <taxon>Mucoromycotina</taxon>
        <taxon>Mucoromycetes</taxon>
        <taxon>Mucorales</taxon>
        <taxon>Mucorineae</taxon>
        <taxon>Mucoraceae</taxon>
        <taxon>Mucor</taxon>
    </lineage>
</organism>
<name>A0A8H7R167_9FUNG</name>
<dbReference type="AlphaFoldDB" id="A0A8H7R167"/>
<evidence type="ECO:0000259" key="2">
    <source>
        <dbReference type="PROSITE" id="PS51998"/>
    </source>
</evidence>